<dbReference type="Proteomes" id="UP000828159">
    <property type="component" value="Segment"/>
</dbReference>
<proteinExistence type="predicted"/>
<dbReference type="EMBL" id="OK663600">
    <property type="protein sequence ID" value="UEW68685.1"/>
    <property type="molecule type" value="Genomic_DNA"/>
</dbReference>
<evidence type="ECO:0000313" key="1">
    <source>
        <dbReference type="EMBL" id="UEW68685.1"/>
    </source>
</evidence>
<dbReference type="Pfam" id="PF11090">
    <property type="entry name" value="Phage_T7_Gp13"/>
    <property type="match status" value="1"/>
</dbReference>
<dbReference type="InterPro" id="IPR020335">
    <property type="entry name" value="Phage_T7_Gp13"/>
</dbReference>
<protein>
    <submittedName>
        <fullName evidence="1">Internal virion protein A</fullName>
    </submittedName>
</protein>
<keyword evidence="2" id="KW-1185">Reference proteome</keyword>
<accession>A0AAE8YF75</accession>
<sequence>MLIIRPTKESDFERFTPSPEDIAEAKAYGIEPSFPPASECVTMSLHGMPVAIGGNCGDQVWFVTSARVWKLSMKTRREFRKLILEYRDTMLKQYPIIWNYVWIGNKSHIRFLKSIGAVFHNEFTGDSNQFQLFTIGGHHEEMHRVQANKTKI</sequence>
<gene>
    <name evidence="1" type="ORF">vBSEqdws315_35</name>
</gene>
<name>A0AAE8YF75_9CAUD</name>
<organism evidence="1 2">
    <name type="scientific">Enterobacter phage vB_SEqdws-315</name>
    <dbReference type="NCBI Taxonomy" id="2894396"/>
    <lineage>
        <taxon>Viruses</taxon>
        <taxon>Duplodnaviria</taxon>
        <taxon>Heunggongvirae</taxon>
        <taxon>Uroviricota</taxon>
        <taxon>Caudoviricetes</taxon>
        <taxon>Autographivirales</taxon>
        <taxon>Autotranscriptaviridae</taxon>
        <taxon>Studiervirinae</taxon>
        <taxon>Berlinvirus</taxon>
        <taxon>Berlinvirus SEqdws315</taxon>
    </lineage>
</organism>
<reference evidence="1 2" key="1">
    <citation type="submission" date="2021-10" db="EMBL/GenBank/DDBJ databases">
        <authorList>
            <person name="Wang J."/>
            <person name="Wang L."/>
            <person name="Cong Y."/>
        </authorList>
    </citation>
    <scope>NUCLEOTIDE SEQUENCE [LARGE SCALE GENOMIC DNA]</scope>
</reference>
<evidence type="ECO:0000313" key="2">
    <source>
        <dbReference type="Proteomes" id="UP000828159"/>
    </source>
</evidence>